<dbReference type="SMART" id="SM00091">
    <property type="entry name" value="PAS"/>
    <property type="match status" value="1"/>
</dbReference>
<dbReference type="Pfam" id="PF21370">
    <property type="entry name" value="PAS_GdpP"/>
    <property type="match status" value="1"/>
</dbReference>
<dbReference type="Proteomes" id="UP000003240">
    <property type="component" value="Unassembled WGS sequence"/>
</dbReference>
<dbReference type="Pfam" id="PF24898">
    <property type="entry name" value="GGDEF_GdpP"/>
    <property type="match status" value="1"/>
</dbReference>
<keyword evidence="3 8" id="KW-0812">Transmembrane</keyword>
<protein>
    <recommendedName>
        <fullName evidence="6">Cyclic-di-AMP phosphodiesterase</fullName>
        <ecNumber evidence="6">3.1.4.-</ecNumber>
    </recommendedName>
</protein>
<evidence type="ECO:0000313" key="11">
    <source>
        <dbReference type="EMBL" id="EGO65691.1"/>
    </source>
</evidence>
<evidence type="ECO:0000256" key="7">
    <source>
        <dbReference type="PIRSR" id="PIRSR026583-50"/>
    </source>
</evidence>
<feature type="domain" description="PAS" evidence="9">
    <location>
        <begin position="71"/>
        <end position="135"/>
    </location>
</feature>
<keyword evidence="5 6" id="KW-0472">Membrane</keyword>
<comment type="function">
    <text evidence="6">Has phosphodiesterase (PDE) activity against cyclic-di-AMP (c-di-AMP).</text>
</comment>
<dbReference type="EMBL" id="AFGF01000015">
    <property type="protein sequence ID" value="EGO65691.1"/>
    <property type="molecule type" value="Genomic_DNA"/>
</dbReference>
<dbReference type="EC" id="3.1.4.-" evidence="6"/>
<dbReference type="Pfam" id="PF02272">
    <property type="entry name" value="DHHA1"/>
    <property type="match status" value="1"/>
</dbReference>
<feature type="binding site" evidence="7">
    <location>
        <position position="504"/>
    </location>
    <ligand>
        <name>Mn(2+)</name>
        <dbReference type="ChEBI" id="CHEBI:29035"/>
        <label>2</label>
    </ligand>
</feature>
<evidence type="ECO:0000313" key="12">
    <source>
        <dbReference type="Proteomes" id="UP000003240"/>
    </source>
</evidence>
<comment type="cofactor">
    <cofactor evidence="7">
        <name>Mn(2+)</name>
        <dbReference type="ChEBI" id="CHEBI:29035"/>
    </cofactor>
    <text evidence="7">For phosphodiesterase activity, probably binds 2 Mn(2+) per subunit.</text>
</comment>
<dbReference type="GO" id="GO:0016787">
    <property type="term" value="F:hydrolase activity"/>
    <property type="evidence" value="ECO:0007669"/>
    <property type="project" value="UniProtKB-UniRule"/>
</dbReference>
<dbReference type="SUPFAM" id="SSF55073">
    <property type="entry name" value="Nucleotide cyclase"/>
    <property type="match status" value="1"/>
</dbReference>
<comment type="subcellular location">
    <subcellularLocation>
        <location evidence="1">Cell membrane</location>
        <topology evidence="1">Multi-pass membrane protein</topology>
    </subcellularLocation>
</comment>
<dbReference type="PIRSF" id="PIRSF026583">
    <property type="entry name" value="YybT"/>
    <property type="match status" value="1"/>
</dbReference>
<dbReference type="InterPro" id="IPR035965">
    <property type="entry name" value="PAS-like_dom_sf"/>
</dbReference>
<dbReference type="PANTHER" id="PTHR47618:SF2">
    <property type="entry name" value="CYCLIC-DI-AMP PHOSPHODIESTERASE GDPP"/>
    <property type="match status" value="1"/>
</dbReference>
<dbReference type="Gene3D" id="3.90.1640.10">
    <property type="entry name" value="inorganic pyrophosphatase (n-terminal core)"/>
    <property type="match status" value="1"/>
</dbReference>
<dbReference type="FunFam" id="3.90.1640.10:FF:000002">
    <property type="entry name" value="Cyclic-di-AMP phosphodiesterase"/>
    <property type="match status" value="1"/>
</dbReference>
<feature type="domain" description="GGDEF" evidence="10">
    <location>
        <begin position="150"/>
        <end position="303"/>
    </location>
</feature>
<dbReference type="InterPro" id="IPR000014">
    <property type="entry name" value="PAS"/>
</dbReference>
<organism evidence="11 12">
    <name type="scientific">Acetonema longum DSM 6540</name>
    <dbReference type="NCBI Taxonomy" id="1009370"/>
    <lineage>
        <taxon>Bacteria</taxon>
        <taxon>Bacillati</taxon>
        <taxon>Bacillota</taxon>
        <taxon>Negativicutes</taxon>
        <taxon>Acetonemataceae</taxon>
        <taxon>Acetonema</taxon>
    </lineage>
</organism>
<feature type="transmembrane region" description="Helical" evidence="8">
    <location>
        <begin position="13"/>
        <end position="46"/>
    </location>
</feature>
<dbReference type="InterPro" id="IPR038763">
    <property type="entry name" value="DHH_sf"/>
</dbReference>
<dbReference type="InterPro" id="IPR029787">
    <property type="entry name" value="Nucleotide_cyclase"/>
</dbReference>
<feature type="binding site" evidence="7">
    <location>
        <position position="348"/>
    </location>
    <ligand>
        <name>Mn(2+)</name>
        <dbReference type="ChEBI" id="CHEBI:29035"/>
        <label>1</label>
    </ligand>
</feature>
<dbReference type="Gene3D" id="3.30.450.20">
    <property type="entry name" value="PAS domain"/>
    <property type="match status" value="1"/>
</dbReference>
<keyword evidence="7" id="KW-0464">Manganese</keyword>
<dbReference type="InterPro" id="IPR049553">
    <property type="entry name" value="GdpP-like_PAS"/>
</dbReference>
<name>F7NE36_9FIRM</name>
<dbReference type="InterPro" id="IPR000160">
    <property type="entry name" value="GGDEF_dom"/>
</dbReference>
<dbReference type="InterPro" id="IPR003156">
    <property type="entry name" value="DHHA1_dom"/>
</dbReference>
<keyword evidence="2 6" id="KW-1003">Cell membrane</keyword>
<comment type="similarity">
    <text evidence="6">Belongs to the GdpP/PdeA phosphodiesterase family.</text>
</comment>
<sequence>MFNAPAFTFGTRWLTVAAVILVLLVGYYNIYIATVLAIAFYIGFIYGRERYKEQQEALAAYLETLTYHVDQMAMYALDNLPLAMALIDAKGTIHWCNPIFSQWLGQEVLPGQSICQVIPELSLAQNGGRITSPQTVAWEDKYYQLYCHSSDDSAEYLAVFITDITDSETIRLKSHAAMPVIAYTQIDNISDVLKGLTESQRGDILSQVNARMVDWASEHQGFLKKYAEDMYVAVFNRFSLDQLLANRFDILDKIRAIYGGNKIPVTLSMGVAADEDSMLDLGQKAQAQLDLALGRGGDQAAVHVDGRVQFYGGKAKAVEKNTRVKARIISQALRELMERTNLVLIMSHANEDYDSLGAALGIAAMARHLEKPCHIIVSQLGTAVEKLADLLEENEDYQDILMTPAQAAEMIDGIDPNQVLLFVVDTHRPEMTAAPELLRRLEKVIVLDHHRRAESFIANPLLVYLEPSSSSTAELISELLMYFDTTIDLTRLEASALYAGILVDTKNFADQTGFRTFEAASYLRRAGADPHLARQLFRVDLESLQHRAEVISNAHLLPGGIIVSACPLRIKNVQMVSAQAADMLLNLEEVKVSFVLFPLDEDTIGISARSQGEINVQVIMEQLGGGGHQTMAGAQLKTTDLEEAKRQLIEIVTRYVEESELE</sequence>
<evidence type="ECO:0000259" key="10">
    <source>
        <dbReference type="SMART" id="SM00267"/>
    </source>
</evidence>
<gene>
    <name evidence="11" type="ORF">ALO_01494</name>
</gene>
<evidence type="ECO:0000256" key="6">
    <source>
        <dbReference type="PIRNR" id="PIRNR026583"/>
    </source>
</evidence>
<dbReference type="eggNOG" id="COG3887">
    <property type="taxonomic scope" value="Bacteria"/>
</dbReference>
<evidence type="ECO:0000259" key="9">
    <source>
        <dbReference type="SMART" id="SM00091"/>
    </source>
</evidence>
<dbReference type="InterPro" id="IPR014528">
    <property type="entry name" value="GdpP/PdeA"/>
</dbReference>
<keyword evidence="4 8" id="KW-1133">Transmembrane helix</keyword>
<dbReference type="GO" id="GO:0005886">
    <property type="term" value="C:plasma membrane"/>
    <property type="evidence" value="ECO:0007669"/>
    <property type="project" value="UniProtKB-SubCell"/>
</dbReference>
<proteinExistence type="inferred from homology"/>
<dbReference type="InterPro" id="IPR051319">
    <property type="entry name" value="Oligoribo/pAp-PDE_c-di-AMP_PDE"/>
</dbReference>
<dbReference type="GO" id="GO:0106409">
    <property type="term" value="F:cyclic-di-AMP phosphodiesterase activity"/>
    <property type="evidence" value="ECO:0007669"/>
    <property type="project" value="RHEA"/>
</dbReference>
<evidence type="ECO:0000256" key="8">
    <source>
        <dbReference type="SAM" id="Phobius"/>
    </source>
</evidence>
<dbReference type="SUPFAM" id="SSF55785">
    <property type="entry name" value="PYP-like sensor domain (PAS domain)"/>
    <property type="match status" value="1"/>
</dbReference>
<keyword evidence="12" id="KW-1185">Reference proteome</keyword>
<accession>F7NE36</accession>
<dbReference type="OrthoDB" id="9759476at2"/>
<evidence type="ECO:0000256" key="4">
    <source>
        <dbReference type="ARBA" id="ARBA00022989"/>
    </source>
</evidence>
<keyword evidence="7" id="KW-0479">Metal-binding</keyword>
<dbReference type="RefSeq" id="WP_004092071.1">
    <property type="nucleotide sequence ID" value="NZ_AFGF01000015.1"/>
</dbReference>
<keyword evidence="6" id="KW-0378">Hydrolase</keyword>
<reference evidence="11 12" key="1">
    <citation type="journal article" date="2011" name="EMBO J.">
        <title>Structural diversity of bacterial flagellar motors.</title>
        <authorList>
            <person name="Chen S."/>
            <person name="Beeby M."/>
            <person name="Murphy G.E."/>
            <person name="Leadbetter J.R."/>
            <person name="Hendrixson D.R."/>
            <person name="Briegel A."/>
            <person name="Li Z."/>
            <person name="Shi J."/>
            <person name="Tocheva E.I."/>
            <person name="Muller A."/>
            <person name="Dobro M.J."/>
            <person name="Jensen G.J."/>
        </authorList>
    </citation>
    <scope>NUCLEOTIDE SEQUENCE [LARGE SCALE GENOMIC DNA]</scope>
    <source>
        <strain evidence="11 12">DSM 6540</strain>
    </source>
</reference>
<dbReference type="AlphaFoldDB" id="F7NE36"/>
<dbReference type="GO" id="GO:0003676">
    <property type="term" value="F:nucleic acid binding"/>
    <property type="evidence" value="ECO:0007669"/>
    <property type="project" value="UniProtKB-UniRule"/>
</dbReference>
<evidence type="ECO:0000256" key="2">
    <source>
        <dbReference type="ARBA" id="ARBA00022475"/>
    </source>
</evidence>
<feature type="binding site" evidence="7">
    <location>
        <position position="354"/>
    </location>
    <ligand>
        <name>Mn(2+)</name>
        <dbReference type="ChEBI" id="CHEBI:29035"/>
        <label>2</label>
    </ligand>
</feature>
<dbReference type="Gene3D" id="3.10.310.30">
    <property type="match status" value="1"/>
</dbReference>
<evidence type="ECO:0000256" key="5">
    <source>
        <dbReference type="ARBA" id="ARBA00023136"/>
    </source>
</evidence>
<dbReference type="PANTHER" id="PTHR47618">
    <property type="entry name" value="BIFUNCTIONAL OLIGORIBONUCLEASE AND PAP PHOSPHATASE NRNA"/>
    <property type="match status" value="1"/>
</dbReference>
<dbReference type="SMART" id="SM00267">
    <property type="entry name" value="GGDEF"/>
    <property type="match status" value="1"/>
</dbReference>
<comment type="caution">
    <text evidence="11">The sequence shown here is derived from an EMBL/GenBank/DDBJ whole genome shotgun (WGS) entry which is preliminary data.</text>
</comment>
<feature type="binding site" evidence="7">
    <location>
        <position position="425"/>
    </location>
    <ligand>
        <name>Mn(2+)</name>
        <dbReference type="ChEBI" id="CHEBI:29035"/>
        <label>2</label>
    </ligand>
</feature>
<comment type="catalytic activity">
    <reaction evidence="6">
        <text>3',3'-c-di-AMP + H2O = 5'-O-phosphonoadenylyl-(3'-&gt;5')-adenosine + H(+)</text>
        <dbReference type="Rhea" id="RHEA:54420"/>
        <dbReference type="ChEBI" id="CHEBI:15377"/>
        <dbReference type="ChEBI" id="CHEBI:15378"/>
        <dbReference type="ChEBI" id="CHEBI:71500"/>
        <dbReference type="ChEBI" id="CHEBI:138171"/>
    </reaction>
</comment>
<dbReference type="STRING" id="1009370.ALO_01494"/>
<dbReference type="SUPFAM" id="SSF64182">
    <property type="entry name" value="DHH phosphoesterases"/>
    <property type="match status" value="1"/>
</dbReference>
<dbReference type="GO" id="GO:0046872">
    <property type="term" value="F:metal ion binding"/>
    <property type="evidence" value="ECO:0007669"/>
    <property type="project" value="UniProtKB-KW"/>
</dbReference>
<evidence type="ECO:0000256" key="1">
    <source>
        <dbReference type="ARBA" id="ARBA00004651"/>
    </source>
</evidence>
<dbReference type="Pfam" id="PF01368">
    <property type="entry name" value="DHH"/>
    <property type="match status" value="1"/>
</dbReference>
<feature type="binding site" evidence="7">
    <location>
        <position position="449"/>
    </location>
    <ligand>
        <name>Mn(2+)</name>
        <dbReference type="ChEBI" id="CHEBI:29035"/>
        <label>2</label>
    </ligand>
</feature>
<feature type="binding site" evidence="7">
    <location>
        <position position="352"/>
    </location>
    <ligand>
        <name>Mn(2+)</name>
        <dbReference type="ChEBI" id="CHEBI:29035"/>
        <label>1</label>
    </ligand>
</feature>
<evidence type="ECO:0000256" key="3">
    <source>
        <dbReference type="ARBA" id="ARBA00022692"/>
    </source>
</evidence>
<dbReference type="InterPro" id="IPR001667">
    <property type="entry name" value="DDH_dom"/>
</dbReference>
<feature type="binding site" evidence="7">
    <location>
        <position position="425"/>
    </location>
    <ligand>
        <name>Mn(2+)</name>
        <dbReference type="ChEBI" id="CHEBI:29035"/>
        <label>1</label>
    </ligand>
</feature>